<dbReference type="Pfam" id="PF22999">
    <property type="entry name" value="LTN1_E3_ligase_6th"/>
    <property type="match status" value="1"/>
</dbReference>
<name>A0AAN5C0E8_ASPOZ</name>
<dbReference type="InterPro" id="IPR054477">
    <property type="entry name" value="LTN1_E3_ligase_6th"/>
</dbReference>
<comment type="caution">
    <text evidence="2">The sequence shown here is derived from an EMBL/GenBank/DDBJ whole genome shotgun (WGS) entry which is preliminary data.</text>
</comment>
<dbReference type="EMBL" id="BSYA01000132">
    <property type="protein sequence ID" value="GMG34129.1"/>
    <property type="molecule type" value="Genomic_DNA"/>
</dbReference>
<evidence type="ECO:0000313" key="2">
    <source>
        <dbReference type="EMBL" id="GMG34129.1"/>
    </source>
</evidence>
<evidence type="ECO:0000259" key="1">
    <source>
        <dbReference type="Pfam" id="PF22999"/>
    </source>
</evidence>
<accession>A0AAN5C0E8</accession>
<organism evidence="2 3">
    <name type="scientific">Aspergillus oryzae</name>
    <name type="common">Yellow koji mold</name>
    <dbReference type="NCBI Taxonomy" id="5062"/>
    <lineage>
        <taxon>Eukaryota</taxon>
        <taxon>Fungi</taxon>
        <taxon>Dikarya</taxon>
        <taxon>Ascomycota</taxon>
        <taxon>Pezizomycotina</taxon>
        <taxon>Eurotiomycetes</taxon>
        <taxon>Eurotiomycetidae</taxon>
        <taxon>Eurotiales</taxon>
        <taxon>Aspergillaceae</taxon>
        <taxon>Aspergillus</taxon>
        <taxon>Aspergillus subgen. Circumdati</taxon>
    </lineage>
</organism>
<reference evidence="2" key="1">
    <citation type="submission" date="2023-04" db="EMBL/GenBank/DDBJ databases">
        <title>Aspergillus oryzae NBRC 4228.</title>
        <authorList>
            <person name="Ichikawa N."/>
            <person name="Sato H."/>
            <person name="Tonouchi N."/>
        </authorList>
    </citation>
    <scope>NUCLEOTIDE SEQUENCE</scope>
    <source>
        <strain evidence="2">NBRC 4228</strain>
    </source>
</reference>
<protein>
    <submittedName>
        <fullName evidence="2">Unnamed protein product</fullName>
    </submittedName>
</protein>
<dbReference type="AlphaFoldDB" id="A0AAN5C0E8"/>
<proteinExistence type="predicted"/>
<evidence type="ECO:0000313" key="3">
    <source>
        <dbReference type="Proteomes" id="UP001165205"/>
    </source>
</evidence>
<sequence length="243" mass="27494">MDALSTTWREASGSDEALPVLLGSFRLFACLRSIVGNEDSNDDVKDTWSDRKAGLFNDLTATIKEFGQYMLVDEWTYCANETDSSITFYQPRDVTVDLLCRLINSISIETLEDVSRIFPLLTAQSRAVQRAAYTVLHRYIPSVQEQVSFDVALSKTAVKLPDELLSLLLEAPTMDSISLSYGDDKVWADIRSYLLSWKIIFDHFVNAVCISAGAYRNHNLANDKNSLLLCKRTTYQASRRMMF</sequence>
<feature type="domain" description="E3 ubiquitin-protein ligase listerin HEAT repeat region" evidence="1">
    <location>
        <begin position="109"/>
        <end position="207"/>
    </location>
</feature>
<dbReference type="Proteomes" id="UP001165205">
    <property type="component" value="Unassembled WGS sequence"/>
</dbReference>
<gene>
    <name evidence="2" type="ORF">Aory04_000953100</name>
</gene>